<name>A0AAN9F4F5_CROPI</name>
<proteinExistence type="predicted"/>
<evidence type="ECO:0000313" key="3">
    <source>
        <dbReference type="Proteomes" id="UP001372338"/>
    </source>
</evidence>
<keyword evidence="1" id="KW-1133">Transmembrane helix</keyword>
<keyword evidence="1" id="KW-0812">Transmembrane</keyword>
<dbReference type="AlphaFoldDB" id="A0AAN9F4F5"/>
<organism evidence="2 3">
    <name type="scientific">Crotalaria pallida</name>
    <name type="common">Smooth rattlebox</name>
    <name type="synonym">Crotalaria striata</name>
    <dbReference type="NCBI Taxonomy" id="3830"/>
    <lineage>
        <taxon>Eukaryota</taxon>
        <taxon>Viridiplantae</taxon>
        <taxon>Streptophyta</taxon>
        <taxon>Embryophyta</taxon>
        <taxon>Tracheophyta</taxon>
        <taxon>Spermatophyta</taxon>
        <taxon>Magnoliopsida</taxon>
        <taxon>eudicotyledons</taxon>
        <taxon>Gunneridae</taxon>
        <taxon>Pentapetalae</taxon>
        <taxon>rosids</taxon>
        <taxon>fabids</taxon>
        <taxon>Fabales</taxon>
        <taxon>Fabaceae</taxon>
        <taxon>Papilionoideae</taxon>
        <taxon>50 kb inversion clade</taxon>
        <taxon>genistoids sensu lato</taxon>
        <taxon>core genistoids</taxon>
        <taxon>Crotalarieae</taxon>
        <taxon>Crotalaria</taxon>
    </lineage>
</organism>
<protein>
    <submittedName>
        <fullName evidence="2">Uncharacterized protein</fullName>
    </submittedName>
</protein>
<dbReference type="Proteomes" id="UP001372338">
    <property type="component" value="Unassembled WGS sequence"/>
</dbReference>
<feature type="transmembrane region" description="Helical" evidence="1">
    <location>
        <begin position="43"/>
        <end position="65"/>
    </location>
</feature>
<evidence type="ECO:0000313" key="2">
    <source>
        <dbReference type="EMBL" id="KAK7268265.1"/>
    </source>
</evidence>
<dbReference type="EMBL" id="JAYWIO010000004">
    <property type="protein sequence ID" value="KAK7268265.1"/>
    <property type="molecule type" value="Genomic_DNA"/>
</dbReference>
<keyword evidence="1" id="KW-0472">Membrane</keyword>
<accession>A0AAN9F4F5</accession>
<comment type="caution">
    <text evidence="2">The sequence shown here is derived from an EMBL/GenBank/DDBJ whole genome shotgun (WGS) entry which is preliminary data.</text>
</comment>
<evidence type="ECO:0000256" key="1">
    <source>
        <dbReference type="SAM" id="Phobius"/>
    </source>
</evidence>
<keyword evidence="3" id="KW-1185">Reference proteome</keyword>
<reference evidence="2 3" key="1">
    <citation type="submission" date="2024-01" db="EMBL/GenBank/DDBJ databases">
        <title>The genomes of 5 underutilized Papilionoideae crops provide insights into root nodulation and disease resistanc.</title>
        <authorList>
            <person name="Yuan L."/>
        </authorList>
    </citation>
    <scope>NUCLEOTIDE SEQUENCE [LARGE SCALE GENOMIC DNA]</scope>
    <source>
        <strain evidence="2">ZHUSHIDOU_FW_LH</strain>
        <tissue evidence="2">Leaf</tissue>
    </source>
</reference>
<gene>
    <name evidence="2" type="ORF">RIF29_20961</name>
</gene>
<sequence length="75" mass="8474">MYPFWECILGPFSVKQINGKLLSAVSGSVDQCLNLHMTYVNKYCNFLGLILLLLLLPISQVHLFYSFTTVTEVTS</sequence>